<sequence length="144" mass="15061">MPGDKARDEALDRPAGSPKAESLGQLMGTALAYFVMGAGVLVVIDLVFVLPTGRSFGQTSGWIAALPTVWAFTEQFRRYAGAARWGLMLIGVLLGLGAGLAVALIAPPAWPPMLSGGLGGLAAVLVYGPLWYTGIRSFGEERRA</sequence>
<keyword evidence="3" id="KW-1185">Reference proteome</keyword>
<accession>A0A1G7CJZ8</accession>
<organism evidence="2 3">
    <name type="scientific">Glycomyces harbinensis</name>
    <dbReference type="NCBI Taxonomy" id="58114"/>
    <lineage>
        <taxon>Bacteria</taxon>
        <taxon>Bacillati</taxon>
        <taxon>Actinomycetota</taxon>
        <taxon>Actinomycetes</taxon>
        <taxon>Glycomycetales</taxon>
        <taxon>Glycomycetaceae</taxon>
        <taxon>Glycomyces</taxon>
    </lineage>
</organism>
<evidence type="ECO:0000313" key="2">
    <source>
        <dbReference type="EMBL" id="SDE39688.1"/>
    </source>
</evidence>
<dbReference type="RefSeq" id="WP_091040144.1">
    <property type="nucleotide sequence ID" value="NZ_FNAD01000020.1"/>
</dbReference>
<protein>
    <submittedName>
        <fullName evidence="2">Uncharacterized protein</fullName>
    </submittedName>
</protein>
<evidence type="ECO:0000313" key="3">
    <source>
        <dbReference type="Proteomes" id="UP000198949"/>
    </source>
</evidence>
<dbReference type="OrthoDB" id="5194572at2"/>
<dbReference type="AlphaFoldDB" id="A0A1G7CJZ8"/>
<gene>
    <name evidence="2" type="ORF">SAMN05216270_12034</name>
</gene>
<dbReference type="Proteomes" id="UP000198949">
    <property type="component" value="Unassembled WGS sequence"/>
</dbReference>
<proteinExistence type="predicted"/>
<feature type="transmembrane region" description="Helical" evidence="1">
    <location>
        <begin position="112"/>
        <end position="133"/>
    </location>
</feature>
<feature type="transmembrane region" description="Helical" evidence="1">
    <location>
        <begin position="85"/>
        <end position="106"/>
    </location>
</feature>
<keyword evidence="1" id="KW-0472">Membrane</keyword>
<reference evidence="3" key="1">
    <citation type="submission" date="2016-10" db="EMBL/GenBank/DDBJ databases">
        <authorList>
            <person name="Varghese N."/>
            <person name="Submissions S."/>
        </authorList>
    </citation>
    <scope>NUCLEOTIDE SEQUENCE [LARGE SCALE GENOMIC DNA]</scope>
    <source>
        <strain evidence="3">CGMCC 4.3516</strain>
    </source>
</reference>
<name>A0A1G7CJZ8_9ACTN</name>
<dbReference type="STRING" id="58114.SAMN05216270_12034"/>
<keyword evidence="1" id="KW-0812">Transmembrane</keyword>
<keyword evidence="1" id="KW-1133">Transmembrane helix</keyword>
<evidence type="ECO:0000256" key="1">
    <source>
        <dbReference type="SAM" id="Phobius"/>
    </source>
</evidence>
<feature type="transmembrane region" description="Helical" evidence="1">
    <location>
        <begin position="30"/>
        <end position="50"/>
    </location>
</feature>
<dbReference type="EMBL" id="FNAD01000020">
    <property type="protein sequence ID" value="SDE39688.1"/>
    <property type="molecule type" value="Genomic_DNA"/>
</dbReference>